<dbReference type="SMART" id="SM00347">
    <property type="entry name" value="HTH_MARR"/>
    <property type="match status" value="1"/>
</dbReference>
<dbReference type="PANTHER" id="PTHR33164">
    <property type="entry name" value="TRANSCRIPTIONAL REGULATOR, MARR FAMILY"/>
    <property type="match status" value="1"/>
</dbReference>
<sequence>MEPTNYLERKQMIGSTQPSAGGDGSRLSADTASGRLEELVSSLTRLASRERLRRSLVADGSALSPTDAWLMRYLCERGPARMSELAAWQGVDRSTMTTEIRRLERAELVARETDPDDRRAVIVRPTPAGRAAHEANRAAAAAVITDILATWTEAERDQLIRSFDRFVSGIAEYLEGAGRE</sequence>
<dbReference type="Gene3D" id="1.10.10.10">
    <property type="entry name" value="Winged helix-like DNA-binding domain superfamily/Winged helix DNA-binding domain"/>
    <property type="match status" value="1"/>
</dbReference>
<evidence type="ECO:0000259" key="1">
    <source>
        <dbReference type="PROSITE" id="PS50995"/>
    </source>
</evidence>
<organism evidence="2 3">
    <name type="scientific">Kineosphaera limosa NBRC 100340</name>
    <dbReference type="NCBI Taxonomy" id="1184609"/>
    <lineage>
        <taxon>Bacteria</taxon>
        <taxon>Bacillati</taxon>
        <taxon>Actinomycetota</taxon>
        <taxon>Actinomycetes</taxon>
        <taxon>Micrococcales</taxon>
        <taxon>Dermatophilaceae</taxon>
        <taxon>Kineosphaera</taxon>
    </lineage>
</organism>
<evidence type="ECO:0000313" key="3">
    <source>
        <dbReference type="Proteomes" id="UP000008366"/>
    </source>
</evidence>
<dbReference type="PROSITE" id="PS50995">
    <property type="entry name" value="HTH_MARR_2"/>
    <property type="match status" value="1"/>
</dbReference>
<evidence type="ECO:0000313" key="2">
    <source>
        <dbReference type="EMBL" id="GAB95920.1"/>
    </source>
</evidence>
<dbReference type="SUPFAM" id="SSF46785">
    <property type="entry name" value="Winged helix' DNA-binding domain"/>
    <property type="match status" value="1"/>
</dbReference>
<dbReference type="EMBL" id="BAHD01000029">
    <property type="protein sequence ID" value="GAB95920.1"/>
    <property type="molecule type" value="Genomic_DNA"/>
</dbReference>
<reference evidence="2 3" key="1">
    <citation type="submission" date="2012-08" db="EMBL/GenBank/DDBJ databases">
        <title>Whole genome shotgun sequence of Kineosphaera limosa NBRC 100340.</title>
        <authorList>
            <person name="Yoshida I."/>
            <person name="Isaki S."/>
            <person name="Hosoyama A."/>
            <person name="Tsuchikane K."/>
            <person name="Katsumata H."/>
            <person name="Ando Y."/>
            <person name="Ohji S."/>
            <person name="Hamada M."/>
            <person name="Tamura T."/>
            <person name="Yamazoe A."/>
            <person name="Yamazaki S."/>
            <person name="Fujita N."/>
        </authorList>
    </citation>
    <scope>NUCLEOTIDE SEQUENCE [LARGE SCALE GENOMIC DNA]</scope>
    <source>
        <strain evidence="2 3">NBRC 100340</strain>
    </source>
</reference>
<name>K6W9Q0_9MICO</name>
<dbReference type="AlphaFoldDB" id="K6W9Q0"/>
<dbReference type="PANTHER" id="PTHR33164:SF57">
    <property type="entry name" value="MARR-FAMILY TRANSCRIPTIONAL REGULATOR"/>
    <property type="match status" value="1"/>
</dbReference>
<keyword evidence="3" id="KW-1185">Reference proteome</keyword>
<gene>
    <name evidence="2" type="ORF">KILIM_029_00300</name>
</gene>
<dbReference type="InterPro" id="IPR000835">
    <property type="entry name" value="HTH_MarR-typ"/>
</dbReference>
<dbReference type="eggNOG" id="COG1846">
    <property type="taxonomic scope" value="Bacteria"/>
</dbReference>
<comment type="caution">
    <text evidence="2">The sequence shown here is derived from an EMBL/GenBank/DDBJ whole genome shotgun (WGS) entry which is preliminary data.</text>
</comment>
<proteinExistence type="predicted"/>
<dbReference type="STRING" id="1184609.KILIM_029_00300"/>
<dbReference type="GO" id="GO:0006950">
    <property type="term" value="P:response to stress"/>
    <property type="evidence" value="ECO:0007669"/>
    <property type="project" value="TreeGrafter"/>
</dbReference>
<dbReference type="InterPro" id="IPR036388">
    <property type="entry name" value="WH-like_DNA-bd_sf"/>
</dbReference>
<dbReference type="GO" id="GO:0003700">
    <property type="term" value="F:DNA-binding transcription factor activity"/>
    <property type="evidence" value="ECO:0007669"/>
    <property type="project" value="InterPro"/>
</dbReference>
<dbReference type="InterPro" id="IPR036390">
    <property type="entry name" value="WH_DNA-bd_sf"/>
</dbReference>
<dbReference type="Proteomes" id="UP000008366">
    <property type="component" value="Unassembled WGS sequence"/>
</dbReference>
<protein>
    <submittedName>
        <fullName evidence="2">Putative MarR family transcriptional regulator</fullName>
    </submittedName>
</protein>
<dbReference type="Pfam" id="PF01047">
    <property type="entry name" value="MarR"/>
    <property type="match status" value="1"/>
</dbReference>
<dbReference type="InterPro" id="IPR039422">
    <property type="entry name" value="MarR/SlyA-like"/>
</dbReference>
<feature type="domain" description="HTH marR-type" evidence="1">
    <location>
        <begin position="36"/>
        <end position="168"/>
    </location>
</feature>
<accession>K6W9Q0</accession>